<gene>
    <name evidence="2" type="ORF">OXH55_15280</name>
</gene>
<sequence>MTQYNQYFYNKADTLIKILILLEFFQEYYNEDQEHITNNKENIENKEYKRNKNTDGKRVKNNNLNYKEFKEYYDSGIGKLEKGKNQGYEASKEKEVRQDSGYVSKIPVVIAEKSVKIPVEVLIELKEEALEIKRTNHQAYLNEAILVPIEDINKDIKTKKGKLFLKGFVRNNVEYSTVDNIEDNIISGEIKHKLAYIPFECTTLIEYSLPPNFHIKDDVKEIILNISNNLECNEHMYESEQEIKYNQPICCDIKKVKISGTRMCNNKKPLSDKFPIENTFSAIEEKMIVELFLTLTQRQSVEINN</sequence>
<accession>A0ABT4CUU3</accession>
<evidence type="ECO:0000313" key="2">
    <source>
        <dbReference type="EMBL" id="MCY6371996.1"/>
    </source>
</evidence>
<protein>
    <recommendedName>
        <fullName evidence="1">DUF7852 domain-containing protein</fullName>
    </recommendedName>
</protein>
<organism evidence="2 3">
    <name type="scientific">Clostridium ganghwense</name>
    <dbReference type="NCBI Taxonomy" id="312089"/>
    <lineage>
        <taxon>Bacteria</taxon>
        <taxon>Bacillati</taxon>
        <taxon>Bacillota</taxon>
        <taxon>Clostridia</taxon>
        <taxon>Eubacteriales</taxon>
        <taxon>Clostridiaceae</taxon>
        <taxon>Clostridium</taxon>
    </lineage>
</organism>
<comment type="caution">
    <text evidence="2">The sequence shown here is derived from an EMBL/GenBank/DDBJ whole genome shotgun (WGS) entry which is preliminary data.</text>
</comment>
<keyword evidence="3" id="KW-1185">Reference proteome</keyword>
<dbReference type="Pfam" id="PF25250">
    <property type="entry name" value="DUF7852"/>
    <property type="match status" value="1"/>
</dbReference>
<feature type="domain" description="DUF7852" evidence="1">
    <location>
        <begin position="73"/>
        <end position="192"/>
    </location>
</feature>
<dbReference type="InterPro" id="IPR054845">
    <property type="entry name" value="Exosporium_prot_C"/>
</dbReference>
<dbReference type="EMBL" id="JAPQES010000006">
    <property type="protein sequence ID" value="MCY6371996.1"/>
    <property type="molecule type" value="Genomic_DNA"/>
</dbReference>
<dbReference type="RefSeq" id="WP_268050907.1">
    <property type="nucleotide sequence ID" value="NZ_JAPQES010000006.1"/>
</dbReference>
<proteinExistence type="predicted"/>
<dbReference type="InterPro" id="IPR057174">
    <property type="entry name" value="DUF7852"/>
</dbReference>
<reference evidence="2" key="1">
    <citation type="submission" date="2022-12" db="EMBL/GenBank/DDBJ databases">
        <authorList>
            <person name="Wang J."/>
        </authorList>
    </citation>
    <scope>NUCLEOTIDE SEQUENCE</scope>
    <source>
        <strain evidence="2">HY-42-06</strain>
    </source>
</reference>
<dbReference type="Proteomes" id="UP001079657">
    <property type="component" value="Unassembled WGS sequence"/>
</dbReference>
<name>A0ABT4CUU3_9CLOT</name>
<dbReference type="NCBIfam" id="NF045794">
    <property type="entry name" value="CsxC_fam"/>
    <property type="match status" value="1"/>
</dbReference>
<evidence type="ECO:0000313" key="3">
    <source>
        <dbReference type="Proteomes" id="UP001079657"/>
    </source>
</evidence>
<evidence type="ECO:0000259" key="1">
    <source>
        <dbReference type="Pfam" id="PF25250"/>
    </source>
</evidence>